<dbReference type="EMBL" id="QJKI01000013">
    <property type="protein sequence ID" value="PXX77995.1"/>
    <property type="molecule type" value="Genomic_DNA"/>
</dbReference>
<name>A0A318KQJ6_9NEIS</name>
<protein>
    <recommendedName>
        <fullName evidence="1">Antitoxin FitA-like ribbon-helix-helix domain-containing protein</fullName>
    </recommendedName>
</protein>
<reference evidence="2 3" key="1">
    <citation type="submission" date="2018-05" db="EMBL/GenBank/DDBJ databases">
        <title>Genomic Encyclopedia of Type Strains, Phase IV (KMG-IV): sequencing the most valuable type-strain genomes for metagenomic binning, comparative biology and taxonomic classification.</title>
        <authorList>
            <person name="Goeker M."/>
        </authorList>
    </citation>
    <scope>NUCLEOTIDE SEQUENCE [LARGE SCALE GENOMIC DNA]</scope>
    <source>
        <strain evidence="2 3">DSM 29661</strain>
    </source>
</reference>
<comment type="caution">
    <text evidence="2">The sequence shown here is derived from an EMBL/GenBank/DDBJ whole genome shotgun (WGS) entry which is preliminary data.</text>
</comment>
<dbReference type="OrthoDB" id="2389872at2"/>
<dbReference type="AlphaFoldDB" id="A0A318KQJ6"/>
<evidence type="ECO:0000313" key="2">
    <source>
        <dbReference type="EMBL" id="PXX77995.1"/>
    </source>
</evidence>
<feature type="domain" description="Antitoxin FitA-like ribbon-helix-helix" evidence="1">
    <location>
        <begin position="2"/>
        <end position="40"/>
    </location>
</feature>
<evidence type="ECO:0000313" key="3">
    <source>
        <dbReference type="Proteomes" id="UP000247555"/>
    </source>
</evidence>
<dbReference type="InterPro" id="IPR053853">
    <property type="entry name" value="FitA-like_RHH"/>
</dbReference>
<dbReference type="SUPFAM" id="SSF47598">
    <property type="entry name" value="Ribbon-helix-helix"/>
    <property type="match status" value="1"/>
</dbReference>
<dbReference type="InterPro" id="IPR013321">
    <property type="entry name" value="Arc_rbn_hlx_hlx"/>
</dbReference>
<dbReference type="Gene3D" id="1.10.1220.10">
    <property type="entry name" value="Met repressor-like"/>
    <property type="match status" value="1"/>
</dbReference>
<proteinExistence type="predicted"/>
<dbReference type="GO" id="GO:0006355">
    <property type="term" value="P:regulation of DNA-templated transcription"/>
    <property type="evidence" value="ECO:0007669"/>
    <property type="project" value="InterPro"/>
</dbReference>
<accession>A0A318KQJ6</accession>
<evidence type="ECO:0000259" key="1">
    <source>
        <dbReference type="Pfam" id="PF22513"/>
    </source>
</evidence>
<organism evidence="2 3">
    <name type="scientific">Rivihabitans pingtungensis</name>
    <dbReference type="NCBI Taxonomy" id="1054498"/>
    <lineage>
        <taxon>Bacteria</taxon>
        <taxon>Pseudomonadati</taxon>
        <taxon>Pseudomonadota</taxon>
        <taxon>Betaproteobacteria</taxon>
        <taxon>Neisseriales</taxon>
        <taxon>Aquaspirillaceae</taxon>
        <taxon>Rivihabitans</taxon>
    </lineage>
</organism>
<keyword evidence="3" id="KW-1185">Reference proteome</keyword>
<gene>
    <name evidence="2" type="ORF">DFR34_1134</name>
</gene>
<dbReference type="Pfam" id="PF22513">
    <property type="entry name" value="FitA-like_RHH"/>
    <property type="match status" value="1"/>
</dbReference>
<sequence length="83" mass="9491">MAVLTIRNVDDAIKQSLRIRAAQHGVSMEEEARRILREALVRVSQPQPLGQRLKQRFAEVADADFELPSRQISRTPPNWDDTP</sequence>
<dbReference type="InterPro" id="IPR010985">
    <property type="entry name" value="Ribbon_hlx_hlx"/>
</dbReference>
<dbReference type="Proteomes" id="UP000247555">
    <property type="component" value="Unassembled WGS sequence"/>
</dbReference>
<dbReference type="RefSeq" id="WP_110391081.1">
    <property type="nucleotide sequence ID" value="NZ_QJKI01000013.1"/>
</dbReference>